<accession>A0A6C0ISR0</accession>
<reference evidence="1" key="1">
    <citation type="journal article" date="2020" name="Nature">
        <title>Giant virus diversity and host interactions through global metagenomics.</title>
        <authorList>
            <person name="Schulz F."/>
            <person name="Roux S."/>
            <person name="Paez-Espino D."/>
            <person name="Jungbluth S."/>
            <person name="Walsh D.A."/>
            <person name="Denef V.J."/>
            <person name="McMahon K.D."/>
            <person name="Konstantinidis K.T."/>
            <person name="Eloe-Fadrosh E.A."/>
            <person name="Kyrpides N.C."/>
            <person name="Woyke T."/>
        </authorList>
    </citation>
    <scope>NUCLEOTIDE SEQUENCE</scope>
    <source>
        <strain evidence="1">GVMAG-M-3300024302-11</strain>
    </source>
</reference>
<protein>
    <submittedName>
        <fullName evidence="1">Uncharacterized protein</fullName>
    </submittedName>
</protein>
<organism evidence="1">
    <name type="scientific">viral metagenome</name>
    <dbReference type="NCBI Taxonomy" id="1070528"/>
    <lineage>
        <taxon>unclassified sequences</taxon>
        <taxon>metagenomes</taxon>
        <taxon>organismal metagenomes</taxon>
    </lineage>
</organism>
<proteinExistence type="predicted"/>
<evidence type="ECO:0000313" key="1">
    <source>
        <dbReference type="EMBL" id="QHT96271.1"/>
    </source>
</evidence>
<dbReference type="EMBL" id="MN740255">
    <property type="protein sequence ID" value="QHT96271.1"/>
    <property type="molecule type" value="Genomic_DNA"/>
</dbReference>
<dbReference type="AlphaFoldDB" id="A0A6C0ISR0"/>
<name>A0A6C0ISR0_9ZZZZ</name>
<sequence length="106" mass="12669">MIINQHALYLSSQLNNYYLYLNRINYASCISEMNRYFAINRIKDQIKGDNDIFNIYKSSSYRHSLSFSSYILQRFKRFGENTVPDYLKHHNLKSIMSLHMNDNIST</sequence>